<proteinExistence type="predicted"/>
<dbReference type="AlphaFoldDB" id="A0A8X6RH36"/>
<dbReference type="Proteomes" id="UP000887159">
    <property type="component" value="Unassembled WGS sequence"/>
</dbReference>
<evidence type="ECO:0000313" key="1">
    <source>
        <dbReference type="EMBL" id="GFX91521.1"/>
    </source>
</evidence>
<reference evidence="1" key="1">
    <citation type="submission" date="2020-08" db="EMBL/GenBank/DDBJ databases">
        <title>Multicomponent nature underlies the extraordinary mechanical properties of spider dragline silk.</title>
        <authorList>
            <person name="Kono N."/>
            <person name="Nakamura H."/>
            <person name="Mori M."/>
            <person name="Yoshida Y."/>
            <person name="Ohtoshi R."/>
            <person name="Malay A.D."/>
            <person name="Moran D.A.P."/>
            <person name="Tomita M."/>
            <person name="Numata K."/>
            <person name="Arakawa K."/>
        </authorList>
    </citation>
    <scope>NUCLEOTIDE SEQUENCE</scope>
</reference>
<organism evidence="1 2">
    <name type="scientific">Trichonephila clavipes</name>
    <name type="common">Golden silk orbweaver</name>
    <name type="synonym">Nephila clavipes</name>
    <dbReference type="NCBI Taxonomy" id="2585209"/>
    <lineage>
        <taxon>Eukaryota</taxon>
        <taxon>Metazoa</taxon>
        <taxon>Ecdysozoa</taxon>
        <taxon>Arthropoda</taxon>
        <taxon>Chelicerata</taxon>
        <taxon>Arachnida</taxon>
        <taxon>Araneae</taxon>
        <taxon>Araneomorphae</taxon>
        <taxon>Entelegynae</taxon>
        <taxon>Araneoidea</taxon>
        <taxon>Nephilidae</taxon>
        <taxon>Trichonephila</taxon>
    </lineage>
</organism>
<comment type="caution">
    <text evidence="1">The sequence shown here is derived from an EMBL/GenBank/DDBJ whole genome shotgun (WGS) entry which is preliminary data.</text>
</comment>
<sequence length="84" mass="9420">MLHILGDRLNAVRTCRLATTLTRHQSLGFPLLGPPEIVYVCDAGGYSRGSHGMRLKDSSLKIAHLKSVTLQLARRRRKSNRHCL</sequence>
<keyword evidence="2" id="KW-1185">Reference proteome</keyword>
<protein>
    <submittedName>
        <fullName evidence="1">Uncharacterized protein</fullName>
    </submittedName>
</protein>
<gene>
    <name evidence="1" type="ORF">TNCV_3681071</name>
</gene>
<accession>A0A8X6RH36</accession>
<evidence type="ECO:0000313" key="2">
    <source>
        <dbReference type="Proteomes" id="UP000887159"/>
    </source>
</evidence>
<dbReference type="EMBL" id="BMAU01021135">
    <property type="protein sequence ID" value="GFX91521.1"/>
    <property type="molecule type" value="Genomic_DNA"/>
</dbReference>
<name>A0A8X6RH36_TRICX</name>